<dbReference type="eggNOG" id="COG0457">
    <property type="taxonomic scope" value="Bacteria"/>
</dbReference>
<dbReference type="HOGENOM" id="CLU_007251_3_0_7"/>
<dbReference type="Pfam" id="PF13181">
    <property type="entry name" value="TPR_8"/>
    <property type="match status" value="1"/>
</dbReference>
<dbReference type="Gene3D" id="1.25.40.10">
    <property type="entry name" value="Tetratricopeptide repeat domain"/>
    <property type="match status" value="3"/>
</dbReference>
<dbReference type="STRING" id="760142.Hipma_1503"/>
<dbReference type="AlphaFoldDB" id="F2LTT3"/>
<evidence type="ECO:0000313" key="3">
    <source>
        <dbReference type="Proteomes" id="UP000008139"/>
    </source>
</evidence>
<dbReference type="SMART" id="SM00028">
    <property type="entry name" value="TPR"/>
    <property type="match status" value="8"/>
</dbReference>
<proteinExistence type="predicted"/>
<sequence>MPRPIKSLIIVLIFLSFSINSFAYLKESVVYHYTAGYLAFFKGDFKTASDQLWAIFSEVKTKRFLNELSDVLIYEGEYRRASRVLEEAIKLYKDDKEFYYKLFDVYTILKLKKKAESLMGLIQKRFEGQPKTIKGMAFMYIKSGEYENAYNELKRYVKLKPNDVIGYYYLSQVCIKLDKYGCALDNAKKAYELAPKNPKTALLLANLYERDKYYKKAIEVYKKLPKYHFVLYFMGNDYVLLRDYKDAFASFKGAFKRAGRVDYLEKLLFIGLRLKKLKEVKNYCVNYSKLVNQSDRLKFFCALAFKDDSCNKTMSYLNNINDKVEFYEDVLYAKIDCLIKENKKKELFDRLAKLKKVDFYLYAASGFVRMKKCRSAIDIINLAAKRFKSKKDLSIIYFYKGDVYYDCLKDKFHAVSALKQSLVFDPDNARALNYLGYMYIDEDIDPKKGLLFVKKALKIDKDNPYYLDSLGWGYFKLKEYKKAEIYLKKAIVLFEKDNESVVVSLKHLANVYIKEGKKKDALESLRRVLKLKSDDKEAKELLKKLK</sequence>
<reference evidence="3" key="2">
    <citation type="submission" date="2011-03" db="EMBL/GenBank/DDBJ databases">
        <title>The complete genome of Hippea maritima DSM 10411.</title>
        <authorList>
            <consortium name="US DOE Joint Genome Institute (JGI-PGF)"/>
            <person name="Lucas S."/>
            <person name="Copeland A."/>
            <person name="Lapidus A."/>
            <person name="Bruce D."/>
            <person name="Goodwin L."/>
            <person name="Pitluck S."/>
            <person name="Peters L."/>
            <person name="Kyrpides N."/>
            <person name="Mavromatis K."/>
            <person name="Pagani I."/>
            <person name="Ivanova N."/>
            <person name="Mikhailova N."/>
            <person name="Lu M."/>
            <person name="Detter J.C."/>
            <person name="Tapia R."/>
            <person name="Han C."/>
            <person name="Land M."/>
            <person name="Hauser L."/>
            <person name="Markowitz V."/>
            <person name="Cheng J.-F."/>
            <person name="Hugenholtz P."/>
            <person name="Woyke T."/>
            <person name="Wu D."/>
            <person name="Spring S."/>
            <person name="Schroeder M."/>
            <person name="Brambilla E."/>
            <person name="Klenk H.-P."/>
            <person name="Eisen J.A."/>
        </authorList>
    </citation>
    <scope>NUCLEOTIDE SEQUENCE [LARGE SCALE GENOMIC DNA]</scope>
    <source>
        <strain evidence="3">ATCC 700847 / DSM 10411 / MH2</strain>
    </source>
</reference>
<feature type="repeat" description="TPR" evidence="1">
    <location>
        <begin position="502"/>
        <end position="535"/>
    </location>
</feature>
<keyword evidence="1" id="KW-0802">TPR repeat</keyword>
<name>F2LTT3_HIPMA</name>
<protein>
    <submittedName>
        <fullName evidence="2">Tetratricopeptide TPR_2 repeat-containing protein</fullName>
    </submittedName>
</protein>
<dbReference type="OrthoDB" id="9766710at2"/>
<dbReference type="SUPFAM" id="SSF48452">
    <property type="entry name" value="TPR-like"/>
    <property type="match status" value="2"/>
</dbReference>
<dbReference type="InParanoid" id="F2LTT3"/>
<dbReference type="PROSITE" id="PS50005">
    <property type="entry name" value="TPR"/>
    <property type="match status" value="2"/>
</dbReference>
<accession>F2LTT3</accession>
<dbReference type="PANTHER" id="PTHR12558">
    <property type="entry name" value="CELL DIVISION CYCLE 16,23,27"/>
    <property type="match status" value="1"/>
</dbReference>
<keyword evidence="3" id="KW-1185">Reference proteome</keyword>
<dbReference type="PANTHER" id="PTHR12558:SF13">
    <property type="entry name" value="CELL DIVISION CYCLE PROTEIN 27 HOMOLOG"/>
    <property type="match status" value="1"/>
</dbReference>
<evidence type="ECO:0000313" key="2">
    <source>
        <dbReference type="EMBL" id="AEA34459.1"/>
    </source>
</evidence>
<feature type="repeat" description="TPR" evidence="1">
    <location>
        <begin position="130"/>
        <end position="163"/>
    </location>
</feature>
<dbReference type="EMBL" id="CP002606">
    <property type="protein sequence ID" value="AEA34459.1"/>
    <property type="molecule type" value="Genomic_DNA"/>
</dbReference>
<dbReference type="Pfam" id="PF13176">
    <property type="entry name" value="TPR_7"/>
    <property type="match status" value="1"/>
</dbReference>
<reference evidence="2 3" key="1">
    <citation type="journal article" date="2011" name="Stand. Genomic Sci.">
        <title>Complete genome sequence of the thermophilic sulfur-reducer Hippea maritima type strain (MH(2)).</title>
        <authorList>
            <person name="Huntemann M."/>
            <person name="Lu M."/>
            <person name="Nolan M."/>
            <person name="Lapidus A."/>
            <person name="Lucas S."/>
            <person name="Hammon N."/>
            <person name="Deshpande S."/>
            <person name="Cheng J.F."/>
            <person name="Tapia R."/>
            <person name="Han C."/>
            <person name="Goodwin L."/>
            <person name="Pitluck S."/>
            <person name="Liolios K."/>
            <person name="Pagani I."/>
            <person name="Ivanova N."/>
            <person name="Ovchinikova G."/>
            <person name="Pati A."/>
            <person name="Chen A."/>
            <person name="Palaniappan K."/>
            <person name="Land M."/>
            <person name="Hauser L."/>
            <person name="Jeffries C.D."/>
            <person name="Detter J.C."/>
            <person name="Brambilla E.M."/>
            <person name="Rohde M."/>
            <person name="Spring S."/>
            <person name="Goker M."/>
            <person name="Woyke T."/>
            <person name="Bristow J."/>
            <person name="Eisen J.A."/>
            <person name="Markowitz V."/>
            <person name="Hugenholtz P."/>
            <person name="Kyrpides N.C."/>
            <person name="Klenk H.P."/>
            <person name="Mavromatis K."/>
        </authorList>
    </citation>
    <scope>NUCLEOTIDE SEQUENCE [LARGE SCALE GENOMIC DNA]</scope>
    <source>
        <strain evidence="3">ATCC 700847 / DSM 10411 / MH2</strain>
    </source>
</reference>
<dbReference type="Proteomes" id="UP000008139">
    <property type="component" value="Chromosome"/>
</dbReference>
<dbReference type="KEGG" id="hmr:Hipma_1503"/>
<dbReference type="RefSeq" id="WP_013682488.1">
    <property type="nucleotide sequence ID" value="NC_015318.1"/>
</dbReference>
<dbReference type="InterPro" id="IPR011990">
    <property type="entry name" value="TPR-like_helical_dom_sf"/>
</dbReference>
<organism evidence="2 3">
    <name type="scientific">Hippea maritima (strain ATCC 700847 / DSM 10411 / MH2)</name>
    <dbReference type="NCBI Taxonomy" id="760142"/>
    <lineage>
        <taxon>Bacteria</taxon>
        <taxon>Pseudomonadati</taxon>
        <taxon>Campylobacterota</taxon>
        <taxon>Desulfurellia</taxon>
        <taxon>Desulfurellales</taxon>
        <taxon>Hippeaceae</taxon>
        <taxon>Hippea</taxon>
    </lineage>
</organism>
<dbReference type="InterPro" id="IPR019734">
    <property type="entry name" value="TPR_rpt"/>
</dbReference>
<dbReference type="eggNOG" id="COG3071">
    <property type="taxonomic scope" value="Bacteria"/>
</dbReference>
<evidence type="ECO:0000256" key="1">
    <source>
        <dbReference type="PROSITE-ProRule" id="PRU00339"/>
    </source>
</evidence>
<gene>
    <name evidence="2" type="ordered locus">Hipma_1503</name>
</gene>